<proteinExistence type="predicted"/>
<sequence length="188" mass="21813">MSDFWKVLSEHASYIGTDDEWLINLLQYFTVIHYLEHRSLPIVFVDFLKKAVSKDTEFEILLGHIEKSDLASAIKHVGENLNRNRCKWPYIGLAVPVLLCHERYEQALTLLKVAIPNVHPLFTGTLAEKCIAAKCEALFGIHDEQSLRELRQELANHQTNSTRLLRDVQLSVAFYSFKFLHFLECWNN</sequence>
<dbReference type="EMBL" id="UYRT01101266">
    <property type="protein sequence ID" value="VDN42889.1"/>
    <property type="molecule type" value="Genomic_DNA"/>
</dbReference>
<evidence type="ECO:0000313" key="2">
    <source>
        <dbReference type="Proteomes" id="UP000271098"/>
    </source>
</evidence>
<evidence type="ECO:0000313" key="1">
    <source>
        <dbReference type="EMBL" id="VDN42889.1"/>
    </source>
</evidence>
<name>A0A3P7RQ21_9BILA</name>
<dbReference type="AlphaFoldDB" id="A0A3P7RQ21"/>
<reference evidence="1 2" key="1">
    <citation type="submission" date="2018-11" db="EMBL/GenBank/DDBJ databases">
        <authorList>
            <consortium name="Pathogen Informatics"/>
        </authorList>
    </citation>
    <scope>NUCLEOTIDE SEQUENCE [LARGE SCALE GENOMIC DNA]</scope>
</reference>
<dbReference type="OrthoDB" id="5818798at2759"/>
<protein>
    <submittedName>
        <fullName evidence="1">Uncharacterized protein</fullName>
    </submittedName>
</protein>
<organism evidence="1 2">
    <name type="scientific">Gongylonema pulchrum</name>
    <dbReference type="NCBI Taxonomy" id="637853"/>
    <lineage>
        <taxon>Eukaryota</taxon>
        <taxon>Metazoa</taxon>
        <taxon>Ecdysozoa</taxon>
        <taxon>Nematoda</taxon>
        <taxon>Chromadorea</taxon>
        <taxon>Rhabditida</taxon>
        <taxon>Spirurina</taxon>
        <taxon>Spiruromorpha</taxon>
        <taxon>Spiruroidea</taxon>
        <taxon>Gongylonematidae</taxon>
        <taxon>Gongylonema</taxon>
    </lineage>
</organism>
<accession>A0A3P7RQ21</accession>
<gene>
    <name evidence="1" type="ORF">GPUH_LOCUS24479</name>
</gene>
<dbReference type="Proteomes" id="UP000271098">
    <property type="component" value="Unassembled WGS sequence"/>
</dbReference>
<keyword evidence="2" id="KW-1185">Reference proteome</keyword>